<gene>
    <name evidence="1" type="ORF">EVAR_22077_1</name>
</gene>
<reference evidence="1 2" key="1">
    <citation type="journal article" date="2019" name="Commun. Biol.">
        <title>The bagworm genome reveals a unique fibroin gene that provides high tensile strength.</title>
        <authorList>
            <person name="Kono N."/>
            <person name="Nakamura H."/>
            <person name="Ohtoshi R."/>
            <person name="Tomita M."/>
            <person name="Numata K."/>
            <person name="Arakawa K."/>
        </authorList>
    </citation>
    <scope>NUCLEOTIDE SEQUENCE [LARGE SCALE GENOMIC DNA]</scope>
</reference>
<organism evidence="1 2">
    <name type="scientific">Eumeta variegata</name>
    <name type="common">Bagworm moth</name>
    <name type="synonym">Eumeta japonica</name>
    <dbReference type="NCBI Taxonomy" id="151549"/>
    <lineage>
        <taxon>Eukaryota</taxon>
        <taxon>Metazoa</taxon>
        <taxon>Ecdysozoa</taxon>
        <taxon>Arthropoda</taxon>
        <taxon>Hexapoda</taxon>
        <taxon>Insecta</taxon>
        <taxon>Pterygota</taxon>
        <taxon>Neoptera</taxon>
        <taxon>Endopterygota</taxon>
        <taxon>Lepidoptera</taxon>
        <taxon>Glossata</taxon>
        <taxon>Ditrysia</taxon>
        <taxon>Tineoidea</taxon>
        <taxon>Psychidae</taxon>
        <taxon>Oiketicinae</taxon>
        <taxon>Eumeta</taxon>
    </lineage>
</organism>
<keyword evidence="2" id="KW-1185">Reference proteome</keyword>
<name>A0A4C1USP6_EUMVA</name>
<proteinExistence type="predicted"/>
<evidence type="ECO:0000313" key="2">
    <source>
        <dbReference type="Proteomes" id="UP000299102"/>
    </source>
</evidence>
<sequence>MGDPFSGLYPAGINLALTVLQRRRGRGAAAWATGTRAAASPARVDAGRRAAESDAVTYCLIITTAAARPPNATSVVPTAPCSQRNSAQIFITYSDGLTYGADDAARPGPEGAREIKNLKIRTLPNAVKSFAMIMTFVLIKGRMS</sequence>
<comment type="caution">
    <text evidence="1">The sequence shown here is derived from an EMBL/GenBank/DDBJ whole genome shotgun (WGS) entry which is preliminary data.</text>
</comment>
<accession>A0A4C1USP6</accession>
<evidence type="ECO:0000313" key="1">
    <source>
        <dbReference type="EMBL" id="GBP29465.1"/>
    </source>
</evidence>
<dbReference type="AlphaFoldDB" id="A0A4C1USP6"/>
<protein>
    <submittedName>
        <fullName evidence="1">Uncharacterized protein</fullName>
    </submittedName>
</protein>
<dbReference type="Proteomes" id="UP000299102">
    <property type="component" value="Unassembled WGS sequence"/>
</dbReference>
<dbReference type="EMBL" id="BGZK01000220">
    <property type="protein sequence ID" value="GBP29465.1"/>
    <property type="molecule type" value="Genomic_DNA"/>
</dbReference>